<dbReference type="InterPro" id="IPR035445">
    <property type="entry name" value="GYF-like_dom_sf"/>
</dbReference>
<evidence type="ECO:0000313" key="4">
    <source>
        <dbReference type="Proteomes" id="UP000054498"/>
    </source>
</evidence>
<organism evidence="3 4">
    <name type="scientific">Monoraphidium neglectum</name>
    <dbReference type="NCBI Taxonomy" id="145388"/>
    <lineage>
        <taxon>Eukaryota</taxon>
        <taxon>Viridiplantae</taxon>
        <taxon>Chlorophyta</taxon>
        <taxon>core chlorophytes</taxon>
        <taxon>Chlorophyceae</taxon>
        <taxon>CS clade</taxon>
        <taxon>Sphaeropleales</taxon>
        <taxon>Selenastraceae</taxon>
        <taxon>Monoraphidium</taxon>
    </lineage>
</organism>
<dbReference type="KEGG" id="mng:MNEG_8057"/>
<dbReference type="InterPro" id="IPR003169">
    <property type="entry name" value="GYF"/>
</dbReference>
<dbReference type="Proteomes" id="UP000054498">
    <property type="component" value="Unassembled WGS sequence"/>
</dbReference>
<evidence type="ECO:0000256" key="1">
    <source>
        <dbReference type="SAM" id="MobiDB-lite"/>
    </source>
</evidence>
<feature type="region of interest" description="Disordered" evidence="1">
    <location>
        <begin position="373"/>
        <end position="402"/>
    </location>
</feature>
<feature type="region of interest" description="Disordered" evidence="1">
    <location>
        <begin position="299"/>
        <end position="321"/>
    </location>
</feature>
<dbReference type="Pfam" id="PF02213">
    <property type="entry name" value="GYF"/>
    <property type="match status" value="1"/>
</dbReference>
<evidence type="ECO:0000259" key="2">
    <source>
        <dbReference type="PROSITE" id="PS50829"/>
    </source>
</evidence>
<feature type="compositionally biased region" description="Pro residues" evidence="1">
    <location>
        <begin position="222"/>
        <end position="239"/>
    </location>
</feature>
<gene>
    <name evidence="3" type="ORF">MNEG_8057</name>
</gene>
<keyword evidence="4" id="KW-1185">Reference proteome</keyword>
<feature type="region of interest" description="Disordered" evidence="1">
    <location>
        <begin position="165"/>
        <end position="254"/>
    </location>
</feature>
<sequence>METSGSTFEVALFTAGLPTQDEWPTWYYRDLAGALQGPFEVGAMVKWFQDGALPGDLLVCGVSCLDRGARPAGFGGFRPLKALLADAQAGRNYVPVRASGNGGAAAALRGGLGAGGAQQRGHLDQGGSDVQGALQYALPQHFAVQQQLSQFQAFSQFTPQQQQQQQAFAQQLGQQQLQPQAAHGGRGARPGVPAQQQGRQVGGLQFDTPLPTDPRGTKAPAPQAPPRAPPAAGPSPPLPADAAPAGAGGPEPGSEEWVAIVGRLVGGGDLKWRAILPSGDRVGPFSVAQMTAWLLQGEPPKSMKAPAKGGGGSRHGSGDMRPDPDELLVCGLLSSDYNAQRLPGLKFYKPLSALVALLAGGAQYEPVNKHDVTRGYPKPGAAHAAPAPRRLAGSQLARRAHL</sequence>
<dbReference type="PROSITE" id="PS50829">
    <property type="entry name" value="GYF"/>
    <property type="match status" value="1"/>
</dbReference>
<dbReference type="GeneID" id="25740933"/>
<dbReference type="SUPFAM" id="SSF55277">
    <property type="entry name" value="GYF domain"/>
    <property type="match status" value="1"/>
</dbReference>
<accession>A0A0D2MGR9</accession>
<protein>
    <recommendedName>
        <fullName evidence="2">GYF domain-containing protein</fullName>
    </recommendedName>
</protein>
<dbReference type="STRING" id="145388.A0A0D2MGR9"/>
<dbReference type="Gene3D" id="3.30.1490.40">
    <property type="match status" value="1"/>
</dbReference>
<dbReference type="EMBL" id="KK101708">
    <property type="protein sequence ID" value="KIY99906.1"/>
    <property type="molecule type" value="Genomic_DNA"/>
</dbReference>
<evidence type="ECO:0000313" key="3">
    <source>
        <dbReference type="EMBL" id="KIY99906.1"/>
    </source>
</evidence>
<reference evidence="3 4" key="1">
    <citation type="journal article" date="2013" name="BMC Genomics">
        <title>Reconstruction of the lipid metabolism for the microalga Monoraphidium neglectum from its genome sequence reveals characteristics suitable for biofuel production.</title>
        <authorList>
            <person name="Bogen C."/>
            <person name="Al-Dilaimi A."/>
            <person name="Albersmeier A."/>
            <person name="Wichmann J."/>
            <person name="Grundmann M."/>
            <person name="Rupp O."/>
            <person name="Lauersen K.J."/>
            <person name="Blifernez-Klassen O."/>
            <person name="Kalinowski J."/>
            <person name="Goesmann A."/>
            <person name="Mussgnug J.H."/>
            <person name="Kruse O."/>
        </authorList>
    </citation>
    <scope>NUCLEOTIDE SEQUENCE [LARGE SCALE GENOMIC DNA]</scope>
    <source>
        <strain evidence="3 4">SAG 48.87</strain>
    </source>
</reference>
<dbReference type="OrthoDB" id="6415790at2759"/>
<proteinExistence type="predicted"/>
<name>A0A0D2MGR9_9CHLO</name>
<dbReference type="RefSeq" id="XP_013898926.1">
    <property type="nucleotide sequence ID" value="XM_014043472.1"/>
</dbReference>
<feature type="domain" description="GYF" evidence="2">
    <location>
        <begin position="23"/>
        <end position="81"/>
    </location>
</feature>
<feature type="compositionally biased region" description="Low complexity" evidence="1">
    <location>
        <begin position="377"/>
        <end position="388"/>
    </location>
</feature>
<dbReference type="AlphaFoldDB" id="A0A0D2MGR9"/>
<feature type="compositionally biased region" description="Low complexity" evidence="1">
    <location>
        <begin position="165"/>
        <end position="182"/>
    </location>
</feature>